<dbReference type="EMBL" id="LWDL01000019">
    <property type="protein sequence ID" value="OQW51427.1"/>
    <property type="molecule type" value="Genomic_DNA"/>
</dbReference>
<dbReference type="PIRSF" id="PIRSF000847">
    <property type="entry name" value="Phos_ph_gly_syn"/>
    <property type="match status" value="1"/>
</dbReference>
<evidence type="ECO:0000256" key="3">
    <source>
        <dbReference type="ARBA" id="ARBA00005189"/>
    </source>
</evidence>
<dbReference type="InterPro" id="IPR043130">
    <property type="entry name" value="CDP-OH_PTrfase_TM_dom"/>
</dbReference>
<keyword evidence="10 17" id="KW-1133">Transmembrane helix</keyword>
<keyword evidence="14" id="KW-1208">Phospholipid metabolism</keyword>
<proteinExistence type="inferred from homology"/>
<dbReference type="GO" id="GO:0016020">
    <property type="term" value="C:membrane"/>
    <property type="evidence" value="ECO:0007669"/>
    <property type="project" value="UniProtKB-SubCell"/>
</dbReference>
<dbReference type="EC" id="2.7.8.5" evidence="5"/>
<comment type="similarity">
    <text evidence="4 16">Belongs to the CDP-alcohol phosphatidyltransferase class-I family.</text>
</comment>
<evidence type="ECO:0000256" key="2">
    <source>
        <dbReference type="ARBA" id="ARBA00005042"/>
    </source>
</evidence>
<gene>
    <name evidence="18" type="ORF">A4S15_11410</name>
</gene>
<keyword evidence="9 17" id="KW-0812">Transmembrane</keyword>
<comment type="catalytic activity">
    <reaction evidence="15">
        <text>a CDP-1,2-diacyl-sn-glycerol + sn-glycerol 3-phosphate = a 1,2-diacyl-sn-glycero-3-phospho-(1'-sn-glycero-3'-phosphate) + CMP + H(+)</text>
        <dbReference type="Rhea" id="RHEA:12593"/>
        <dbReference type="ChEBI" id="CHEBI:15378"/>
        <dbReference type="ChEBI" id="CHEBI:57597"/>
        <dbReference type="ChEBI" id="CHEBI:58332"/>
        <dbReference type="ChEBI" id="CHEBI:60110"/>
        <dbReference type="ChEBI" id="CHEBI:60377"/>
        <dbReference type="EC" id="2.7.8.5"/>
    </reaction>
</comment>
<evidence type="ECO:0000256" key="7">
    <source>
        <dbReference type="ARBA" id="ARBA00022516"/>
    </source>
</evidence>
<evidence type="ECO:0000256" key="8">
    <source>
        <dbReference type="ARBA" id="ARBA00022679"/>
    </source>
</evidence>
<comment type="pathway">
    <text evidence="2">Phospholipid metabolism; phosphatidylglycerol biosynthesis; phosphatidylglycerol from CDP-diacylglycerol: step 1/2.</text>
</comment>
<evidence type="ECO:0000313" key="19">
    <source>
        <dbReference type="Proteomes" id="UP000192872"/>
    </source>
</evidence>
<dbReference type="InterPro" id="IPR004570">
    <property type="entry name" value="Phosphatidylglycerol_P_synth"/>
</dbReference>
<evidence type="ECO:0000256" key="14">
    <source>
        <dbReference type="ARBA" id="ARBA00023264"/>
    </source>
</evidence>
<evidence type="ECO:0000256" key="4">
    <source>
        <dbReference type="ARBA" id="ARBA00010441"/>
    </source>
</evidence>
<organism evidence="18 19">
    <name type="scientific">Candidatus Raskinella chloraquaticus</name>
    <dbReference type="NCBI Taxonomy" id="1951219"/>
    <lineage>
        <taxon>Bacteria</taxon>
        <taxon>Pseudomonadati</taxon>
        <taxon>Pseudomonadota</taxon>
        <taxon>Alphaproteobacteria</taxon>
        <taxon>Hyphomicrobiales</taxon>
        <taxon>Phreatobacteraceae</taxon>
        <taxon>Candidatus Raskinella</taxon>
    </lineage>
</organism>
<dbReference type="RefSeq" id="WP_376802418.1">
    <property type="nucleotide sequence ID" value="NZ_DBNB01000015.1"/>
</dbReference>
<evidence type="ECO:0000256" key="6">
    <source>
        <dbReference type="ARBA" id="ARBA00014944"/>
    </source>
</evidence>
<dbReference type="PANTHER" id="PTHR14269">
    <property type="entry name" value="CDP-DIACYLGLYCEROL--GLYCEROL-3-PHOSPHATE 3-PHOSPHATIDYLTRANSFERASE-RELATED"/>
    <property type="match status" value="1"/>
</dbReference>
<dbReference type="AlphaFoldDB" id="A0A1W9HVV0"/>
<comment type="subcellular location">
    <subcellularLocation>
        <location evidence="1">Membrane</location>
        <topology evidence="1">Multi-pass membrane protein</topology>
    </subcellularLocation>
</comment>
<feature type="transmembrane region" description="Helical" evidence="17">
    <location>
        <begin position="147"/>
        <end position="168"/>
    </location>
</feature>
<evidence type="ECO:0000256" key="1">
    <source>
        <dbReference type="ARBA" id="ARBA00004141"/>
    </source>
</evidence>
<dbReference type="PROSITE" id="PS00379">
    <property type="entry name" value="CDP_ALCOHOL_P_TRANSF"/>
    <property type="match status" value="1"/>
</dbReference>
<dbReference type="GO" id="GO:0008444">
    <property type="term" value="F:CDP-diacylglycerol-glycerol-3-phosphate 3-phosphatidyltransferase activity"/>
    <property type="evidence" value="ECO:0007669"/>
    <property type="project" value="UniProtKB-EC"/>
</dbReference>
<evidence type="ECO:0000256" key="15">
    <source>
        <dbReference type="ARBA" id="ARBA00048586"/>
    </source>
</evidence>
<dbReference type="Gene3D" id="1.20.120.1760">
    <property type="match status" value="1"/>
</dbReference>
<evidence type="ECO:0000256" key="5">
    <source>
        <dbReference type="ARBA" id="ARBA00013170"/>
    </source>
</evidence>
<feature type="transmembrane region" description="Helical" evidence="17">
    <location>
        <begin position="86"/>
        <end position="108"/>
    </location>
</feature>
<dbReference type="Proteomes" id="UP000192872">
    <property type="component" value="Unassembled WGS sequence"/>
</dbReference>
<feature type="transmembrane region" description="Helical" evidence="17">
    <location>
        <begin position="7"/>
        <end position="23"/>
    </location>
</feature>
<sequence>MNLPNALTLGRLLAVPIVVWLIAAERFDTAFWCFAAAGVTDAIDGYLARRLNQITPLGAYLDALADKLLLMSIYVTLAAIGDVPLWLAILIVFRDVMILGAVVLAWLLERPMTIAPLFISKVNTTAQIVVAGLVLLAHGFSHHINPVLPWMFAGCGLLTALSLAAYLAQWMQHMSGNGIDPPESGQAMR</sequence>
<keyword evidence="8 16" id="KW-0808">Transferase</keyword>
<evidence type="ECO:0000256" key="13">
    <source>
        <dbReference type="ARBA" id="ARBA00023209"/>
    </source>
</evidence>
<keyword evidence="12 17" id="KW-0472">Membrane</keyword>
<dbReference type="InterPro" id="IPR000462">
    <property type="entry name" value="CDP-OH_P_trans"/>
</dbReference>
<evidence type="ECO:0000256" key="9">
    <source>
        <dbReference type="ARBA" id="ARBA00022692"/>
    </source>
</evidence>
<dbReference type="PANTHER" id="PTHR14269:SF62">
    <property type="entry name" value="CDP-DIACYLGLYCEROL--GLYCEROL-3-PHOSPHATE 3-PHOSPHATIDYLTRANSFERASE 1, CHLOROPLASTIC"/>
    <property type="match status" value="1"/>
</dbReference>
<evidence type="ECO:0000256" key="12">
    <source>
        <dbReference type="ARBA" id="ARBA00023136"/>
    </source>
</evidence>
<dbReference type="GO" id="GO:0046474">
    <property type="term" value="P:glycerophospholipid biosynthetic process"/>
    <property type="evidence" value="ECO:0007669"/>
    <property type="project" value="TreeGrafter"/>
</dbReference>
<dbReference type="Pfam" id="PF01066">
    <property type="entry name" value="CDP-OH_P_transf"/>
    <property type="match status" value="1"/>
</dbReference>
<evidence type="ECO:0000256" key="16">
    <source>
        <dbReference type="RuleBase" id="RU003750"/>
    </source>
</evidence>
<accession>A0A1W9HVV0</accession>
<evidence type="ECO:0000256" key="10">
    <source>
        <dbReference type="ARBA" id="ARBA00022989"/>
    </source>
</evidence>
<keyword evidence="13" id="KW-0594">Phospholipid biosynthesis</keyword>
<feature type="transmembrane region" description="Helical" evidence="17">
    <location>
        <begin position="120"/>
        <end position="141"/>
    </location>
</feature>
<keyword evidence="11" id="KW-0443">Lipid metabolism</keyword>
<protein>
    <recommendedName>
        <fullName evidence="6">CDP-diacylglycerol--glycerol-3-phosphate 3-phosphatidyltransferase</fullName>
        <ecNumber evidence="5">2.7.8.5</ecNumber>
    </recommendedName>
</protein>
<evidence type="ECO:0000256" key="17">
    <source>
        <dbReference type="SAM" id="Phobius"/>
    </source>
</evidence>
<evidence type="ECO:0000256" key="11">
    <source>
        <dbReference type="ARBA" id="ARBA00023098"/>
    </source>
</evidence>
<reference evidence="18 19" key="1">
    <citation type="journal article" date="2017" name="Water Res.">
        <title>Comammox in drinking water systems.</title>
        <authorList>
            <person name="Wang Y."/>
            <person name="Ma L."/>
            <person name="Mao Y."/>
            <person name="Jiang X."/>
            <person name="Xia Y."/>
            <person name="Yu K."/>
            <person name="Li B."/>
            <person name="Zhang T."/>
        </authorList>
    </citation>
    <scope>NUCLEOTIDE SEQUENCE [LARGE SCALE GENOMIC DNA]</scope>
    <source>
        <strain evidence="18">SG_bin8</strain>
    </source>
</reference>
<evidence type="ECO:0000313" key="18">
    <source>
        <dbReference type="EMBL" id="OQW51427.1"/>
    </source>
</evidence>
<keyword evidence="7" id="KW-0444">Lipid biosynthesis</keyword>
<comment type="caution">
    <text evidence="18">The sequence shown here is derived from an EMBL/GenBank/DDBJ whole genome shotgun (WGS) entry which is preliminary data.</text>
</comment>
<name>A0A1W9HVV0_9HYPH</name>
<dbReference type="InterPro" id="IPR048254">
    <property type="entry name" value="CDP_ALCOHOL_P_TRANSF_CS"/>
</dbReference>
<comment type="pathway">
    <text evidence="3">Lipid metabolism.</text>
</comment>
<dbReference type="STRING" id="1827387.A4S15_11410"/>
<dbReference type="InterPro" id="IPR050324">
    <property type="entry name" value="CDP-alcohol_PTase-I"/>
</dbReference>